<evidence type="ECO:0000256" key="1">
    <source>
        <dbReference type="SAM" id="MobiDB-lite"/>
    </source>
</evidence>
<feature type="region of interest" description="Disordered" evidence="1">
    <location>
        <begin position="560"/>
        <end position="603"/>
    </location>
</feature>
<reference evidence="2 3" key="1">
    <citation type="journal article" date="2016" name="Environ. Microbiol.">
        <title>Effector profiles distinguish formae speciales of Fusarium oxysporum.</title>
        <authorList>
            <person name="van Dam P."/>
            <person name="Fokkens L."/>
            <person name="Schmidt S.M."/>
            <person name="Linmans J.H."/>
            <person name="Kistler H.C."/>
            <person name="Ma L.J."/>
            <person name="Rep M."/>
        </authorList>
    </citation>
    <scope>NUCLEOTIDE SEQUENCE [LARGE SCALE GENOMIC DNA]</scope>
    <source>
        <strain evidence="2 3">Forc016</strain>
    </source>
</reference>
<comment type="caution">
    <text evidence="2">The sequence shown here is derived from an EMBL/GenBank/DDBJ whole genome shotgun (WGS) entry which is preliminary data.</text>
</comment>
<feature type="region of interest" description="Disordered" evidence="1">
    <location>
        <begin position="199"/>
        <end position="470"/>
    </location>
</feature>
<feature type="compositionally biased region" description="Polar residues" evidence="1">
    <location>
        <begin position="344"/>
        <end position="358"/>
    </location>
</feature>
<name>A0A2H3FPA1_FUSOX</name>
<dbReference type="Proteomes" id="UP000219602">
    <property type="component" value="Unassembled WGS sequence"/>
</dbReference>
<organism evidence="2 3">
    <name type="scientific">Fusarium oxysporum f. sp. radicis-cucumerinum</name>
    <dbReference type="NCBI Taxonomy" id="327505"/>
    <lineage>
        <taxon>Eukaryota</taxon>
        <taxon>Fungi</taxon>
        <taxon>Dikarya</taxon>
        <taxon>Ascomycota</taxon>
        <taxon>Pezizomycotina</taxon>
        <taxon>Sordariomycetes</taxon>
        <taxon>Hypocreomycetidae</taxon>
        <taxon>Hypocreales</taxon>
        <taxon>Nectriaceae</taxon>
        <taxon>Fusarium</taxon>
        <taxon>Fusarium oxysporum species complex</taxon>
    </lineage>
</organism>
<feature type="region of interest" description="Disordered" evidence="1">
    <location>
        <begin position="828"/>
        <end position="854"/>
    </location>
</feature>
<dbReference type="EMBL" id="MABQ02000013">
    <property type="protein sequence ID" value="PCD21441.1"/>
    <property type="molecule type" value="Genomic_DNA"/>
</dbReference>
<feature type="compositionally biased region" description="Basic and acidic residues" evidence="1">
    <location>
        <begin position="723"/>
        <end position="735"/>
    </location>
</feature>
<feature type="compositionally biased region" description="Polar residues" evidence="1">
    <location>
        <begin position="578"/>
        <end position="603"/>
    </location>
</feature>
<accession>A0A2H3FPA1</accession>
<protein>
    <submittedName>
        <fullName evidence="2">Uncharacterized protein</fullName>
    </submittedName>
</protein>
<gene>
    <name evidence="2" type="ORF">AU210_016404</name>
</gene>
<dbReference type="AlphaFoldDB" id="A0A2H3FPA1"/>
<feature type="compositionally biased region" description="Polar residues" evidence="1">
    <location>
        <begin position="368"/>
        <end position="387"/>
    </location>
</feature>
<feature type="region of interest" description="Disordered" evidence="1">
    <location>
        <begin position="487"/>
        <end position="528"/>
    </location>
</feature>
<evidence type="ECO:0000313" key="2">
    <source>
        <dbReference type="EMBL" id="PCD21441.1"/>
    </source>
</evidence>
<evidence type="ECO:0000313" key="3">
    <source>
        <dbReference type="Proteomes" id="UP000219602"/>
    </source>
</evidence>
<sequence>MALEPVSKLGEQGREADDLADDMIIISSDDSSQEETSHESNLGGTALLCLCQGSFENVQSLLDHGRLCNEVPQSARAKGDRVRQNECVYDCIMTMRTKGSWKHRNRTHYICQHCGEIATQHNGHYFSWHTRIDPVDYFLQPKKEFQVQKPDQVIKRIFKSLSSCEAKYLDELDDAQLLSVCRNSLKRRAALAFTASDSPAVKNDDLKSHQGAKTPSLDPGNDTQNRSNPERSLESNAPVLPGSGQVNLHSAPALPPEDDAWDPSSSLCTYEDEPLQPLYSKSGNLSNGLGAPPDQASPDATSNAEPLPSSGAAGTTTDHYPTTETDKKRPDQDVTEDNDGALSISKNSGSVSTRQQDPLSAVDCPTPIETTYTLPEQTEGGRSTVENPSTASPSPPTSLRSYDIDMAPCLPSQHAETDNSHNISEPPDCGDGCSTPASRRISTGPDMPLNREPSDIDSDVASSRTDNSITVSEVSCTSIQKRMATTCKRPIGDEDTKISGTKAKKARTDHGSPVEGNASAMGVTQEDETEGRIVFPSSCGGSSAAPNVLKDSTYVSEPVVGAGSSTAGPSTAVPPLRLSSSSDQSNERTLNAHQLSPSSSRPTVANKCVYTFDDQANPISSRCATTTNEVSPLYASNDSASYPSLPRKDTRIITTAVSRNLVDPGASLESEITYSCNKRLERKLSIGSHGNIENNKLTKPLCAAGINVLADPKSPSHPWCPSQEKEQPEPYESHKPSPFLHSAEVPDLEDCNPQSGSTPPMELNGFENLENVQDNERTPWLASGGASVYQNNVERDGNNRDFSAEAEFLHNQAKLGTEFHPEVPTTETTLGFPQEHQDEDGDHRISDELSGQGTYKNIESREAISYLQKSKLVLRSAMLQISEDGMYPCLTCFPAESAIETLESFGTEGGPWRNTPAVLPCFKNTEESLNLLSEILDFISPYATLSKFPGENPPHHLVFFPSVTVGQSLAQLPTVSWT</sequence>
<feature type="region of interest" description="Disordered" evidence="1">
    <location>
        <begin position="713"/>
        <end position="741"/>
    </location>
</feature>
<feature type="compositionally biased region" description="Polar residues" evidence="1">
    <location>
        <begin position="460"/>
        <end position="470"/>
    </location>
</feature>
<reference evidence="2 3" key="2">
    <citation type="journal article" date="2017" name="Sci. Rep.">
        <title>A mobile pathogenicity chromosome in Fusarium oxysporum for infection of multiple cucurbit species.</title>
        <authorList>
            <person name="van Dam P."/>
            <person name="Fokkens L."/>
            <person name="Ayukawa Y."/>
            <person name="van der Gragt M."/>
            <person name="Ter Horst A."/>
            <person name="Brankovics B."/>
            <person name="Houterman P.M."/>
            <person name="Arie T."/>
            <person name="Rep M."/>
        </authorList>
    </citation>
    <scope>NUCLEOTIDE SEQUENCE [LARGE SCALE GENOMIC DNA]</scope>
    <source>
        <strain evidence="2 3">Forc016</strain>
    </source>
</reference>
<proteinExistence type="predicted"/>